<organism evidence="2">
    <name type="scientific">Lygus hesperus</name>
    <name type="common">Western plant bug</name>
    <dbReference type="NCBI Taxonomy" id="30085"/>
    <lineage>
        <taxon>Eukaryota</taxon>
        <taxon>Metazoa</taxon>
        <taxon>Ecdysozoa</taxon>
        <taxon>Arthropoda</taxon>
        <taxon>Hexapoda</taxon>
        <taxon>Insecta</taxon>
        <taxon>Pterygota</taxon>
        <taxon>Neoptera</taxon>
        <taxon>Paraneoptera</taxon>
        <taxon>Hemiptera</taxon>
        <taxon>Heteroptera</taxon>
        <taxon>Panheteroptera</taxon>
        <taxon>Cimicomorpha</taxon>
        <taxon>Miridae</taxon>
        <taxon>Mirini</taxon>
        <taxon>Lygus</taxon>
    </lineage>
</organism>
<protein>
    <submittedName>
        <fullName evidence="2">Tyrosine--tRNA ligase</fullName>
    </submittedName>
</protein>
<keyword evidence="2" id="KW-0436">Ligase</keyword>
<feature type="coiled-coil region" evidence="1">
    <location>
        <begin position="50"/>
        <end position="77"/>
    </location>
</feature>
<name>A0A0A9YRG9_LYGHE</name>
<keyword evidence="1" id="KW-0175">Coiled coil</keyword>
<dbReference type="EMBL" id="GBHO01011504">
    <property type="protein sequence ID" value="JAG32100.1"/>
    <property type="molecule type" value="Transcribed_RNA"/>
</dbReference>
<dbReference type="EMBL" id="GBRD01012214">
    <property type="protein sequence ID" value="JAG53610.1"/>
    <property type="molecule type" value="Transcribed_RNA"/>
</dbReference>
<evidence type="ECO:0000313" key="2">
    <source>
        <dbReference type="EMBL" id="JAG32100.1"/>
    </source>
</evidence>
<reference evidence="2" key="2">
    <citation type="submission" date="2014-07" db="EMBL/GenBank/DDBJ databases">
        <authorList>
            <person name="Hull J."/>
        </authorList>
    </citation>
    <scope>NUCLEOTIDE SEQUENCE</scope>
</reference>
<dbReference type="GO" id="GO:0016874">
    <property type="term" value="F:ligase activity"/>
    <property type="evidence" value="ECO:0007669"/>
    <property type="project" value="UniProtKB-KW"/>
</dbReference>
<accession>A0A0A9YRG9</accession>
<dbReference type="AlphaFoldDB" id="A0A0A9YRG9"/>
<reference evidence="3" key="3">
    <citation type="submission" date="2014-09" db="EMBL/GenBank/DDBJ databases">
        <authorList>
            <person name="Magalhaes I.L.F."/>
            <person name="Oliveira U."/>
            <person name="Santos F.R."/>
            <person name="Vidigal T.H.D.A."/>
            <person name="Brescovit A.D."/>
            <person name="Santos A.J."/>
        </authorList>
    </citation>
    <scope>NUCLEOTIDE SEQUENCE</scope>
</reference>
<evidence type="ECO:0000313" key="3">
    <source>
        <dbReference type="EMBL" id="JAG53610.1"/>
    </source>
</evidence>
<gene>
    <name evidence="2" type="primary">tyrS_7</name>
    <name evidence="2" type="ORF">CM83_30873</name>
</gene>
<sequence>MEDDLFLNLEDVGDQPYENISEDVPINENFLSALPDNIEDFDETKIDQLLLAVRAQYAQLEEENSRLIQLSNLIKNKIESCIRREVALKTGASPFSFPLNLDIKPEARGERSLKKKIVIDVTFSLLANP</sequence>
<evidence type="ECO:0000256" key="1">
    <source>
        <dbReference type="SAM" id="Coils"/>
    </source>
</evidence>
<proteinExistence type="predicted"/>
<reference evidence="2" key="1">
    <citation type="journal article" date="2014" name="PLoS ONE">
        <title>Transcriptome-Based Identification of ABC Transporters in the Western Tarnished Plant Bug Lygus hesperus.</title>
        <authorList>
            <person name="Hull J.J."/>
            <person name="Chaney K."/>
            <person name="Geib S.M."/>
            <person name="Fabrick J.A."/>
            <person name="Brent C.S."/>
            <person name="Walsh D."/>
            <person name="Lavine L.C."/>
        </authorList>
    </citation>
    <scope>NUCLEOTIDE SEQUENCE</scope>
</reference>